<accession>A0A8J5JH91</accession>
<reference evidence="1" key="1">
    <citation type="journal article" date="2021" name="Sci. Adv.">
        <title>The American lobster genome reveals insights on longevity, neural, and immune adaptations.</title>
        <authorList>
            <person name="Polinski J.M."/>
            <person name="Zimin A.V."/>
            <person name="Clark K.F."/>
            <person name="Kohn A.B."/>
            <person name="Sadowski N."/>
            <person name="Timp W."/>
            <person name="Ptitsyn A."/>
            <person name="Khanna P."/>
            <person name="Romanova D.Y."/>
            <person name="Williams P."/>
            <person name="Greenwood S.J."/>
            <person name="Moroz L.L."/>
            <person name="Walt D.R."/>
            <person name="Bodnar A.G."/>
        </authorList>
    </citation>
    <scope>NUCLEOTIDE SEQUENCE</scope>
    <source>
        <strain evidence="1">GMGI-L3</strain>
    </source>
</reference>
<gene>
    <name evidence="1" type="ORF">Hamer_G006001</name>
</gene>
<protein>
    <submittedName>
        <fullName evidence="1">Uncharacterized protein</fullName>
    </submittedName>
</protein>
<evidence type="ECO:0000313" key="1">
    <source>
        <dbReference type="EMBL" id="KAG7156281.1"/>
    </source>
</evidence>
<sequence length="176" mass="19885">MTEPQCWRAVMTNTRHPRHRSLHHFLPLMLLSSLLPYPVTYLPADAADIPPWSDLRGPSPSLPDSVVDHRDPPPDLVDPLPNQIAPPLDLSDPLSTQDSLFPGTSESPVAWERLDSCRSPSQVVERQVAWATRVIDKQKEVIRNLQMRFVALETKIDRMFGCCTKVGGRARVEFKD</sequence>
<dbReference type="AlphaFoldDB" id="A0A8J5JH91"/>
<evidence type="ECO:0000313" key="2">
    <source>
        <dbReference type="Proteomes" id="UP000747542"/>
    </source>
</evidence>
<organism evidence="1 2">
    <name type="scientific">Homarus americanus</name>
    <name type="common">American lobster</name>
    <dbReference type="NCBI Taxonomy" id="6706"/>
    <lineage>
        <taxon>Eukaryota</taxon>
        <taxon>Metazoa</taxon>
        <taxon>Ecdysozoa</taxon>
        <taxon>Arthropoda</taxon>
        <taxon>Crustacea</taxon>
        <taxon>Multicrustacea</taxon>
        <taxon>Malacostraca</taxon>
        <taxon>Eumalacostraca</taxon>
        <taxon>Eucarida</taxon>
        <taxon>Decapoda</taxon>
        <taxon>Pleocyemata</taxon>
        <taxon>Astacidea</taxon>
        <taxon>Nephropoidea</taxon>
        <taxon>Nephropidae</taxon>
        <taxon>Homarus</taxon>
    </lineage>
</organism>
<proteinExistence type="predicted"/>
<dbReference type="Proteomes" id="UP000747542">
    <property type="component" value="Unassembled WGS sequence"/>
</dbReference>
<keyword evidence="2" id="KW-1185">Reference proteome</keyword>
<comment type="caution">
    <text evidence="1">The sequence shown here is derived from an EMBL/GenBank/DDBJ whole genome shotgun (WGS) entry which is preliminary data.</text>
</comment>
<dbReference type="EMBL" id="JAHLQT010039184">
    <property type="protein sequence ID" value="KAG7156281.1"/>
    <property type="molecule type" value="Genomic_DNA"/>
</dbReference>
<name>A0A8J5JH91_HOMAM</name>